<dbReference type="AlphaFoldDB" id="D3AQN3"/>
<evidence type="ECO:0000313" key="2">
    <source>
        <dbReference type="Proteomes" id="UP000004968"/>
    </source>
</evidence>
<sequence length="90" mass="10753">MFHYTISSAYILFFYLSLNDFLSTGINSRFLEKLVSQSKVIFFLSFGYDLLRCTQCNHKMQFVEIYYNHHRVSLEELYERAMAKVKCRSA</sequence>
<dbReference type="HOGENOM" id="CLU_2436792_0_0_9"/>
<evidence type="ECO:0000313" key="1">
    <source>
        <dbReference type="EMBL" id="EFC95864.1"/>
    </source>
</evidence>
<protein>
    <submittedName>
        <fullName evidence="1">Uncharacterized protein</fullName>
    </submittedName>
</protein>
<comment type="caution">
    <text evidence="1">The sequence shown here is derived from an EMBL/GenBank/DDBJ whole genome shotgun (WGS) entry which is preliminary data.</text>
</comment>
<reference evidence="1 2" key="1">
    <citation type="submission" date="2010-01" db="EMBL/GenBank/DDBJ databases">
        <authorList>
            <person name="Weinstock G."/>
            <person name="Sodergren E."/>
            <person name="Clifton S."/>
            <person name="Fulton L."/>
            <person name="Fulton B."/>
            <person name="Courtney L."/>
            <person name="Fronick C."/>
            <person name="Harrison M."/>
            <person name="Strong C."/>
            <person name="Farmer C."/>
            <person name="Delahaunty K."/>
            <person name="Markovic C."/>
            <person name="Hall O."/>
            <person name="Minx P."/>
            <person name="Tomlinson C."/>
            <person name="Mitreva M."/>
            <person name="Nelson J."/>
            <person name="Hou S."/>
            <person name="Wollam A."/>
            <person name="Pepin K.H."/>
            <person name="Johnson M."/>
            <person name="Bhonagiri V."/>
            <person name="Nash W.E."/>
            <person name="Warren W."/>
            <person name="Chinwalla A."/>
            <person name="Mardis E.R."/>
            <person name="Wilson R.K."/>
        </authorList>
    </citation>
    <scope>NUCLEOTIDE SEQUENCE [LARGE SCALE GENOMIC DNA]</scope>
    <source>
        <strain evidence="1 2">DSM 13479</strain>
    </source>
</reference>
<proteinExistence type="predicted"/>
<name>D3AQN3_9FIRM</name>
<gene>
    <name evidence="1" type="ORF">CLOSTHATH_05939</name>
</gene>
<dbReference type="Proteomes" id="UP000004968">
    <property type="component" value="Unassembled WGS sequence"/>
</dbReference>
<organism evidence="1 2">
    <name type="scientific">Hungatella hathewayi DSM 13479</name>
    <dbReference type="NCBI Taxonomy" id="566550"/>
    <lineage>
        <taxon>Bacteria</taxon>
        <taxon>Bacillati</taxon>
        <taxon>Bacillota</taxon>
        <taxon>Clostridia</taxon>
        <taxon>Lachnospirales</taxon>
        <taxon>Lachnospiraceae</taxon>
        <taxon>Hungatella</taxon>
    </lineage>
</organism>
<accession>D3AQN3</accession>
<dbReference type="EMBL" id="ACIO01000665">
    <property type="protein sequence ID" value="EFC95864.1"/>
    <property type="molecule type" value="Genomic_DNA"/>
</dbReference>